<dbReference type="InterPro" id="IPR036259">
    <property type="entry name" value="MFS_trans_sf"/>
</dbReference>
<keyword evidence="5 7" id="KW-1133">Transmembrane helix</keyword>
<evidence type="ECO:0000256" key="5">
    <source>
        <dbReference type="ARBA" id="ARBA00022989"/>
    </source>
</evidence>
<keyword evidence="3" id="KW-1003">Cell membrane</keyword>
<organism evidence="8 9">
    <name type="scientific">Paenibacillus nasutitermitis</name>
    <dbReference type="NCBI Taxonomy" id="1652958"/>
    <lineage>
        <taxon>Bacteria</taxon>
        <taxon>Bacillati</taxon>
        <taxon>Bacillota</taxon>
        <taxon>Bacilli</taxon>
        <taxon>Bacillales</taxon>
        <taxon>Paenibacillaceae</taxon>
        <taxon>Paenibacillus</taxon>
    </lineage>
</organism>
<dbReference type="Pfam" id="PF07690">
    <property type="entry name" value="MFS_1"/>
    <property type="match status" value="1"/>
</dbReference>
<dbReference type="AlphaFoldDB" id="A0A916Z6Y6"/>
<comment type="subcellular location">
    <subcellularLocation>
        <location evidence="1">Cell membrane</location>
        <topology evidence="1">Multi-pass membrane protein</topology>
    </subcellularLocation>
</comment>
<evidence type="ECO:0000256" key="3">
    <source>
        <dbReference type="ARBA" id="ARBA00022475"/>
    </source>
</evidence>
<protein>
    <recommendedName>
        <fullName evidence="10">MFS transporter</fullName>
    </recommendedName>
</protein>
<dbReference type="PANTHER" id="PTHR43266:SF2">
    <property type="entry name" value="MAJOR FACILITATOR SUPERFAMILY (MFS) PROFILE DOMAIN-CONTAINING PROTEIN"/>
    <property type="match status" value="1"/>
</dbReference>
<gene>
    <name evidence="8" type="ORF">GCM10010911_41690</name>
</gene>
<evidence type="ECO:0000256" key="4">
    <source>
        <dbReference type="ARBA" id="ARBA00022692"/>
    </source>
</evidence>
<dbReference type="InterPro" id="IPR011701">
    <property type="entry name" value="MFS"/>
</dbReference>
<dbReference type="PANTHER" id="PTHR43266">
    <property type="entry name" value="MACROLIDE-EFFLUX PROTEIN"/>
    <property type="match status" value="1"/>
</dbReference>
<evidence type="ECO:0008006" key="10">
    <source>
        <dbReference type="Google" id="ProtNLM"/>
    </source>
</evidence>
<evidence type="ECO:0000313" key="8">
    <source>
        <dbReference type="EMBL" id="GGD79273.1"/>
    </source>
</evidence>
<dbReference type="SUPFAM" id="SSF103473">
    <property type="entry name" value="MFS general substrate transporter"/>
    <property type="match status" value="1"/>
</dbReference>
<reference evidence="8" key="1">
    <citation type="journal article" date="2014" name="Int. J. Syst. Evol. Microbiol.">
        <title>Complete genome sequence of Corynebacterium casei LMG S-19264T (=DSM 44701T), isolated from a smear-ripened cheese.</title>
        <authorList>
            <consortium name="US DOE Joint Genome Institute (JGI-PGF)"/>
            <person name="Walter F."/>
            <person name="Albersmeier A."/>
            <person name="Kalinowski J."/>
            <person name="Ruckert C."/>
        </authorList>
    </citation>
    <scope>NUCLEOTIDE SEQUENCE</scope>
    <source>
        <strain evidence="8">CGMCC 1.15178</strain>
    </source>
</reference>
<keyword evidence="4 7" id="KW-0812">Transmembrane</keyword>
<evidence type="ECO:0000313" key="9">
    <source>
        <dbReference type="Proteomes" id="UP000612456"/>
    </source>
</evidence>
<dbReference type="GO" id="GO:0005886">
    <property type="term" value="C:plasma membrane"/>
    <property type="evidence" value="ECO:0007669"/>
    <property type="project" value="UniProtKB-SubCell"/>
</dbReference>
<keyword evidence="9" id="KW-1185">Reference proteome</keyword>
<reference evidence="8" key="2">
    <citation type="submission" date="2020-09" db="EMBL/GenBank/DDBJ databases">
        <authorList>
            <person name="Sun Q."/>
            <person name="Zhou Y."/>
        </authorList>
    </citation>
    <scope>NUCLEOTIDE SEQUENCE</scope>
    <source>
        <strain evidence="8">CGMCC 1.15178</strain>
    </source>
</reference>
<evidence type="ECO:0000256" key="1">
    <source>
        <dbReference type="ARBA" id="ARBA00004651"/>
    </source>
</evidence>
<keyword evidence="6 7" id="KW-0472">Membrane</keyword>
<evidence type="ECO:0000256" key="2">
    <source>
        <dbReference type="ARBA" id="ARBA00022448"/>
    </source>
</evidence>
<dbReference type="Gene3D" id="1.20.1250.20">
    <property type="entry name" value="MFS general substrate transporter like domains"/>
    <property type="match status" value="1"/>
</dbReference>
<evidence type="ECO:0000256" key="6">
    <source>
        <dbReference type="ARBA" id="ARBA00023136"/>
    </source>
</evidence>
<dbReference type="GO" id="GO:0022857">
    <property type="term" value="F:transmembrane transporter activity"/>
    <property type="evidence" value="ECO:0007669"/>
    <property type="project" value="InterPro"/>
</dbReference>
<sequence length="121" mass="13756">MKPIHYFYTKAFSDFSSRMQFIGLTSALLMSTHPEIYVMLFFLGRQIGGMIISYLAGIVADRYSKRRTMIISELASGIAVLSLLFIEHPMFIVIAAFILGITYTFFDVSFRSSIPIMFGEE</sequence>
<proteinExistence type="predicted"/>
<evidence type="ECO:0000256" key="7">
    <source>
        <dbReference type="SAM" id="Phobius"/>
    </source>
</evidence>
<accession>A0A916Z6Y6</accession>
<comment type="caution">
    <text evidence="8">The sequence shown here is derived from an EMBL/GenBank/DDBJ whole genome shotgun (WGS) entry which is preliminary data.</text>
</comment>
<keyword evidence="2" id="KW-0813">Transport</keyword>
<dbReference type="EMBL" id="BMHP01000003">
    <property type="protein sequence ID" value="GGD79273.1"/>
    <property type="molecule type" value="Genomic_DNA"/>
</dbReference>
<dbReference type="Proteomes" id="UP000612456">
    <property type="component" value="Unassembled WGS sequence"/>
</dbReference>
<name>A0A916Z6Y6_9BACL</name>
<feature type="transmembrane region" description="Helical" evidence="7">
    <location>
        <begin position="36"/>
        <end position="56"/>
    </location>
</feature>